<sequence length="105" mass="11927">METVDLAQRRTQKENEEAGPKSIELADQIKELMHGSDIIVCETAIRDVYVDILAELYRELGTAEKADQLLCISMGNILERGIDDIKHEYGVEYEDGVLVDEQEEE</sequence>
<evidence type="ECO:0000256" key="1">
    <source>
        <dbReference type="SAM" id="MobiDB-lite"/>
    </source>
</evidence>
<name>A0A1Y6CRH9_9BACT</name>
<dbReference type="AlphaFoldDB" id="A0A1Y6CRH9"/>
<keyword evidence="3" id="KW-1185">Reference proteome</keyword>
<protein>
    <submittedName>
        <fullName evidence="2">Uncharacterized protein</fullName>
    </submittedName>
</protein>
<feature type="compositionally biased region" description="Basic and acidic residues" evidence="1">
    <location>
        <begin position="7"/>
        <end position="19"/>
    </location>
</feature>
<proteinExistence type="predicted"/>
<gene>
    <name evidence="2" type="ORF">SAMN06296036_14325</name>
</gene>
<feature type="region of interest" description="Disordered" evidence="1">
    <location>
        <begin position="1"/>
        <end position="20"/>
    </location>
</feature>
<reference evidence="3" key="1">
    <citation type="submission" date="2017-04" db="EMBL/GenBank/DDBJ databases">
        <authorList>
            <person name="Varghese N."/>
            <person name="Submissions S."/>
        </authorList>
    </citation>
    <scope>NUCLEOTIDE SEQUENCE [LARGE SCALE GENOMIC DNA]</scope>
    <source>
        <strain evidence="3">RKEM611</strain>
    </source>
</reference>
<organism evidence="2 3">
    <name type="scientific">Pseudobacteriovorax antillogorgiicola</name>
    <dbReference type="NCBI Taxonomy" id="1513793"/>
    <lineage>
        <taxon>Bacteria</taxon>
        <taxon>Pseudomonadati</taxon>
        <taxon>Bdellovibrionota</taxon>
        <taxon>Oligoflexia</taxon>
        <taxon>Oligoflexales</taxon>
        <taxon>Pseudobacteriovoracaceae</taxon>
        <taxon>Pseudobacteriovorax</taxon>
    </lineage>
</organism>
<evidence type="ECO:0000313" key="3">
    <source>
        <dbReference type="Proteomes" id="UP000192907"/>
    </source>
</evidence>
<accession>A0A1Y6CRH9</accession>
<dbReference type="Proteomes" id="UP000192907">
    <property type="component" value="Unassembled WGS sequence"/>
</dbReference>
<evidence type="ECO:0000313" key="2">
    <source>
        <dbReference type="EMBL" id="SMF82890.1"/>
    </source>
</evidence>
<dbReference type="EMBL" id="FWZT01000043">
    <property type="protein sequence ID" value="SMF82890.1"/>
    <property type="molecule type" value="Genomic_DNA"/>
</dbReference>
<dbReference type="RefSeq" id="WP_132326181.1">
    <property type="nucleotide sequence ID" value="NZ_FWZT01000043.1"/>
</dbReference>
<dbReference type="STRING" id="1513793.SAMN06296036_14325"/>